<keyword evidence="3 6" id="KW-0812">Transmembrane</keyword>
<feature type="transmembrane region" description="Helical" evidence="6">
    <location>
        <begin position="765"/>
        <end position="786"/>
    </location>
</feature>
<dbReference type="PANTHER" id="PTHR30572:SF18">
    <property type="entry name" value="ABC-TYPE MACROLIDE FAMILY EXPORT SYSTEM PERMEASE COMPONENT 2"/>
    <property type="match status" value="1"/>
</dbReference>
<keyword evidence="2" id="KW-1003">Cell membrane</keyword>
<evidence type="ECO:0000256" key="3">
    <source>
        <dbReference type="ARBA" id="ARBA00022692"/>
    </source>
</evidence>
<evidence type="ECO:0000256" key="1">
    <source>
        <dbReference type="ARBA" id="ARBA00004651"/>
    </source>
</evidence>
<feature type="transmembrane region" description="Helical" evidence="6">
    <location>
        <begin position="385"/>
        <end position="409"/>
    </location>
</feature>
<evidence type="ECO:0000313" key="10">
    <source>
        <dbReference type="Proteomes" id="UP001172083"/>
    </source>
</evidence>
<accession>A0ABT8L9X2</accession>
<dbReference type="InterPro" id="IPR025857">
    <property type="entry name" value="MacB_PCD"/>
</dbReference>
<dbReference type="Proteomes" id="UP001172083">
    <property type="component" value="Unassembled WGS sequence"/>
</dbReference>
<gene>
    <name evidence="9" type="ORF">QQ020_20940</name>
</gene>
<feature type="transmembrane region" description="Helical" evidence="6">
    <location>
        <begin position="290"/>
        <end position="311"/>
    </location>
</feature>
<comment type="caution">
    <text evidence="9">The sequence shown here is derived from an EMBL/GenBank/DDBJ whole genome shotgun (WGS) entry which is preliminary data.</text>
</comment>
<comment type="subcellular location">
    <subcellularLocation>
        <location evidence="1">Cell membrane</location>
        <topology evidence="1">Multi-pass membrane protein</topology>
    </subcellularLocation>
</comment>
<evidence type="ECO:0000256" key="6">
    <source>
        <dbReference type="SAM" id="Phobius"/>
    </source>
</evidence>
<evidence type="ECO:0000256" key="2">
    <source>
        <dbReference type="ARBA" id="ARBA00022475"/>
    </source>
</evidence>
<sequence length="806" mass="90941">MFKNYFKIAVRNMLGQKAYSFINIAGLATGMAACILILLFVHDELSYDKYHDKSDQIVRVSRAWKNIDGETSLHLGHVAPPFGPLLKNDFEGIVLNAVRFLNYTALIGYEEKKIQERQFYFVDQDVFDVFSWKMIQGDPKTALKAPNSLVITQSTAKKYFGNSDPMGKVLNFENHQADMKVTGVMEDIPRNSHFTADFLCSFKTLEDFFGLENLMSNWGSNNYSTYLLLPEDYNHMELQARLGDFLNSHLNTGSDGTKPSEYNELTLWPITDIHLHSHLDSEIGENGDIVYIYIFTIIALLTLTIACINFMNLSTARSVKRGKEVGLRKVMGAFRTTIIRQFLTESILFAVISLALAVIIVHLMLPWFNNFVQKELSITQNDSLFILYLLSGITLFVGLAAGSYPALFLSKFQPVNILKGPKKPNKNGFNLRSVLVVIQFCISTGLIISVGLIQDQLQYMRTKALGFNKDNLLVLPMSDDIYNQYESVRARLLRQPGINSVTITSRVPSGRLLDSGGAAAQVDGEMKQIQFRIADVHVDHDFLSSFEIPLRAGRDFNVNLASDSTEAFILNEAAVKAIGWQSNKEAVGKEFKYRQREGRVIGVMEDFHFESLHQRIAPIVFFISSGRSRSIAMRVNPAHKEETLAYLKEQWSYLRPGFPFTHYWVEDRLNEQYGNEDRLANLIQYFSGLAIFIAALGLFGLASFTAEQRFKEIGIRKVLGASVSQILLLLTRGFTLLVIIAFLIACPLTWYFMEDWLGNFAYQTSISIVPFLWGGGLAVLMAWITVGYQSVRAASSNPVDALRQES</sequence>
<keyword evidence="10" id="KW-1185">Reference proteome</keyword>
<evidence type="ECO:0000313" key="9">
    <source>
        <dbReference type="EMBL" id="MDN5214559.1"/>
    </source>
</evidence>
<feature type="transmembrane region" description="Helical" evidence="6">
    <location>
        <begin position="21"/>
        <end position="41"/>
    </location>
</feature>
<dbReference type="Pfam" id="PF02687">
    <property type="entry name" value="FtsX"/>
    <property type="match status" value="2"/>
</dbReference>
<evidence type="ECO:0000256" key="4">
    <source>
        <dbReference type="ARBA" id="ARBA00022989"/>
    </source>
</evidence>
<dbReference type="InterPro" id="IPR003838">
    <property type="entry name" value="ABC3_permease_C"/>
</dbReference>
<dbReference type="PROSITE" id="PS51257">
    <property type="entry name" value="PROKAR_LIPOPROTEIN"/>
    <property type="match status" value="1"/>
</dbReference>
<evidence type="ECO:0000259" key="8">
    <source>
        <dbReference type="Pfam" id="PF12704"/>
    </source>
</evidence>
<reference evidence="9" key="1">
    <citation type="submission" date="2023-06" db="EMBL/GenBank/DDBJ databases">
        <title>Genomic of Agaribacillus aureum.</title>
        <authorList>
            <person name="Wang G."/>
        </authorList>
    </citation>
    <scope>NUCLEOTIDE SEQUENCE</scope>
    <source>
        <strain evidence="9">BMA12</strain>
    </source>
</reference>
<feature type="transmembrane region" description="Helical" evidence="6">
    <location>
        <begin position="347"/>
        <end position="365"/>
    </location>
</feature>
<keyword evidence="4 6" id="KW-1133">Transmembrane helix</keyword>
<dbReference type="InterPro" id="IPR050250">
    <property type="entry name" value="Macrolide_Exporter_MacB"/>
</dbReference>
<keyword evidence="5 6" id="KW-0472">Membrane</keyword>
<feature type="transmembrane region" description="Helical" evidence="6">
    <location>
        <begin position="727"/>
        <end position="753"/>
    </location>
</feature>
<feature type="transmembrane region" description="Helical" evidence="6">
    <location>
        <begin position="429"/>
        <end position="453"/>
    </location>
</feature>
<feature type="domain" description="MacB-like periplasmic core" evidence="8">
    <location>
        <begin position="20"/>
        <end position="209"/>
    </location>
</feature>
<name>A0ABT8L9X2_9BACT</name>
<dbReference type="EMBL" id="JAUJEB010000005">
    <property type="protein sequence ID" value="MDN5214559.1"/>
    <property type="molecule type" value="Genomic_DNA"/>
</dbReference>
<dbReference type="Pfam" id="PF12704">
    <property type="entry name" value="MacB_PCD"/>
    <property type="match status" value="2"/>
</dbReference>
<dbReference type="PANTHER" id="PTHR30572">
    <property type="entry name" value="MEMBRANE COMPONENT OF TRANSPORTER-RELATED"/>
    <property type="match status" value="1"/>
</dbReference>
<evidence type="ECO:0000259" key="7">
    <source>
        <dbReference type="Pfam" id="PF02687"/>
    </source>
</evidence>
<organism evidence="9 10">
    <name type="scientific">Agaribacillus aureus</name>
    <dbReference type="NCBI Taxonomy" id="3051825"/>
    <lineage>
        <taxon>Bacteria</taxon>
        <taxon>Pseudomonadati</taxon>
        <taxon>Bacteroidota</taxon>
        <taxon>Cytophagia</taxon>
        <taxon>Cytophagales</taxon>
        <taxon>Splendidivirgaceae</taxon>
        <taxon>Agaribacillus</taxon>
    </lineage>
</organism>
<feature type="domain" description="MacB-like periplasmic core" evidence="8">
    <location>
        <begin position="441"/>
        <end position="638"/>
    </location>
</feature>
<dbReference type="RefSeq" id="WP_346759898.1">
    <property type="nucleotide sequence ID" value="NZ_JAUJEB010000005.1"/>
</dbReference>
<feature type="domain" description="ABC3 transporter permease C-terminal" evidence="7">
    <location>
        <begin position="686"/>
        <end position="798"/>
    </location>
</feature>
<proteinExistence type="predicted"/>
<evidence type="ECO:0000256" key="5">
    <source>
        <dbReference type="ARBA" id="ARBA00023136"/>
    </source>
</evidence>
<protein>
    <submittedName>
        <fullName evidence="9">ABC transporter permease</fullName>
    </submittedName>
</protein>
<feature type="domain" description="ABC3 transporter permease C-terminal" evidence="7">
    <location>
        <begin position="297"/>
        <end position="414"/>
    </location>
</feature>
<feature type="transmembrane region" description="Helical" evidence="6">
    <location>
        <begin position="685"/>
        <end position="706"/>
    </location>
</feature>